<evidence type="ECO:0000313" key="9">
    <source>
        <dbReference type="EMBL" id="CCK73009.1"/>
    </source>
</evidence>
<dbReference type="SUPFAM" id="SSF57701">
    <property type="entry name" value="Zn2/Cys6 DNA-binding domain"/>
    <property type="match status" value="1"/>
</dbReference>
<reference evidence="10" key="2">
    <citation type="submission" date="2012-08" db="EMBL/GenBank/DDBJ databases">
        <title>Genome sequence of Kazachstania naganishii.</title>
        <authorList>
            <person name="Gordon J.L."/>
            <person name="Armisen D."/>
            <person name="Proux-Wera E."/>
            <person name="OhEigeartaigh S.S."/>
            <person name="Byrne K.P."/>
            <person name="Wolfe K.H."/>
        </authorList>
    </citation>
    <scope>NUCLEOTIDE SEQUENCE [LARGE SCALE GENOMIC DNA]</scope>
    <source>
        <strain evidence="10">ATCC MYA-139 / BCRC 22969 / CBS 8797 / CCRC 22969 / KCTC 17520 / NBRC 10181 / NCYC 3082</strain>
    </source>
</reference>
<evidence type="ECO:0000256" key="1">
    <source>
        <dbReference type="ARBA" id="ARBA00022723"/>
    </source>
</evidence>
<dbReference type="InterPro" id="IPR036864">
    <property type="entry name" value="Zn2-C6_fun-type_DNA-bd_sf"/>
</dbReference>
<name>J7SAT3_HUIN7</name>
<dbReference type="GO" id="GO:0000981">
    <property type="term" value="F:DNA-binding transcription factor activity, RNA polymerase II-specific"/>
    <property type="evidence" value="ECO:0007669"/>
    <property type="project" value="InterPro"/>
</dbReference>
<organism evidence="9 10">
    <name type="scientific">Huiozyma naganishii (strain ATCC MYA-139 / BCRC 22969 / CBS 8797 / KCTC 17520 / NBRC 10181 / NCYC 3082 / Yp74L-3)</name>
    <name type="common">Yeast</name>
    <name type="synonym">Kazachstania naganishii</name>
    <dbReference type="NCBI Taxonomy" id="1071383"/>
    <lineage>
        <taxon>Eukaryota</taxon>
        <taxon>Fungi</taxon>
        <taxon>Dikarya</taxon>
        <taxon>Ascomycota</taxon>
        <taxon>Saccharomycotina</taxon>
        <taxon>Saccharomycetes</taxon>
        <taxon>Saccharomycetales</taxon>
        <taxon>Saccharomycetaceae</taxon>
        <taxon>Huiozyma</taxon>
    </lineage>
</organism>
<feature type="compositionally biased region" description="Polar residues" evidence="7">
    <location>
        <begin position="41"/>
        <end position="55"/>
    </location>
</feature>
<dbReference type="PANTHER" id="PTHR31069:SF21">
    <property type="entry name" value="CHROMATIN STRUCTURE-REMODELING COMPLEX PROTEIN RSC3-RELATED"/>
    <property type="match status" value="1"/>
</dbReference>
<reference evidence="9 10" key="1">
    <citation type="journal article" date="2011" name="Proc. Natl. Acad. Sci. U.S.A.">
        <title>Evolutionary erosion of yeast sex chromosomes by mating-type switching accidents.</title>
        <authorList>
            <person name="Gordon J.L."/>
            <person name="Armisen D."/>
            <person name="Proux-Wera E."/>
            <person name="Oheigeartaigh S.S."/>
            <person name="Byrne K.P."/>
            <person name="Wolfe K.H."/>
        </authorList>
    </citation>
    <scope>NUCLEOTIDE SEQUENCE [LARGE SCALE GENOMIC DNA]</scope>
    <source>
        <strain evidence="10">ATCC MYA-139 / BCRC 22969 / CBS 8797 / CCRC 22969 / KCTC 17520 / NBRC 10181 / NCYC 3082</strain>
    </source>
</reference>
<dbReference type="HOGENOM" id="CLU_017671_0_0_1"/>
<dbReference type="GO" id="GO:0045944">
    <property type="term" value="P:positive regulation of transcription by RNA polymerase II"/>
    <property type="evidence" value="ECO:0007669"/>
    <property type="project" value="TreeGrafter"/>
</dbReference>
<dbReference type="InterPro" id="IPR050675">
    <property type="entry name" value="OAF3"/>
</dbReference>
<feature type="region of interest" description="Disordered" evidence="7">
    <location>
        <begin position="303"/>
        <end position="363"/>
    </location>
</feature>
<feature type="compositionally biased region" description="Acidic residues" evidence="7">
    <location>
        <begin position="315"/>
        <end position="326"/>
    </location>
</feature>
<dbReference type="CDD" id="cd00067">
    <property type="entry name" value="GAL4"/>
    <property type="match status" value="1"/>
</dbReference>
<feature type="domain" description="Zn(2)-C6 fungal-type" evidence="8">
    <location>
        <begin position="14"/>
        <end position="45"/>
    </location>
</feature>
<dbReference type="RefSeq" id="XP_022467253.1">
    <property type="nucleotide sequence ID" value="XM_022611015.1"/>
</dbReference>
<dbReference type="Proteomes" id="UP000006310">
    <property type="component" value="Chromosome 13"/>
</dbReference>
<dbReference type="EMBL" id="HE978326">
    <property type="protein sequence ID" value="CCK73009.1"/>
    <property type="molecule type" value="Genomic_DNA"/>
</dbReference>
<dbReference type="AlphaFoldDB" id="J7SAT3"/>
<dbReference type="Gene3D" id="4.10.240.10">
    <property type="entry name" value="Zn(2)-C6 fungal-type DNA-binding domain"/>
    <property type="match status" value="1"/>
</dbReference>
<evidence type="ECO:0000256" key="6">
    <source>
        <dbReference type="ARBA" id="ARBA00023242"/>
    </source>
</evidence>
<keyword evidence="10" id="KW-1185">Reference proteome</keyword>
<keyword evidence="4" id="KW-0238">DNA-binding</keyword>
<proteinExistence type="predicted"/>
<dbReference type="GeneID" id="34528789"/>
<feature type="compositionally biased region" description="Low complexity" evidence="7">
    <location>
        <begin position="103"/>
        <end position="114"/>
    </location>
</feature>
<sequence length="950" mass="109428">MAELNGKRAKRPPACIQCRKRKIGCDRVKPICGNCRKGNKPNCSFPSDSGLSPQSPAAPLAVPETHQHQRAAPPPRPQPQLQRQRQPQPQPQPQTQPQPQPQRLPILQPQQQQHPKQKLPKQQRISLQQQQQQQHVQLSQRQQQQLRSKHRFTPPIKQDRFVIHKSSARESSHTPPIKEKHLAKNVPRSSDLSALQQIKEYNTKMELLRVSNQRIFSAPPKNTPKTQSYIPRSAAPRLEKNPVQSLANTNVELNWVQGPAIFDPADTPYTPRDAVLTELPLLQARLFELQAITGKQLDSTYLSLEDPSVARPTGEDYDDEEDDDYDSNNTDNRSQRLSTLDHQQQLGSGGKPTSPPANSIDEFRDLDPTFLDPNEVFSIFQKNASVIDENPILDSPSSIFTLKFLRNRDDFLFKFMEIFRGIYGEHDWEVRDIPDPVANNINDKSLIRFPFPLQCLAVIKKYIDIVKESGSLIPILDPVDLLKALERELVNNQTFVPKDLTLSQLVTFGLLSLCLLLTFETLSSTVLIVLKDAQLDMFKQLQQFLPFLLINVQVIKLEVQKRAPSTESVDYLKFLALMKYYYSLTSFASNRISLDFDEDMHLARHQSLNCEQKNEQQIQLWNFICKNYLRRHLFRGQYPVFTSPECGFGSTPIADLLFRKELDMLNSHTDLIKYLQSKDHIISLKRVILSRDSLKTKYADLSRKCLTPASLINGVVDSLIYRNTSLYVSYFLLLQYEELNDVENFVECYKEFLPLIQDTIFFVFSNLANKNFAGYEFLFINQLFTLMSTFSDMIFGLYCRGNFAYTNNTASEASDAERTETQQHSDLWILILRKLFMLLFDYSKNCKIVNPLLLKTTNKIVIILSFDSILNDETKTEKAANIKSMFSGTNNIFERIPMNRITQFNVKIKSISESLINSDFYNRREPFKPTETETLSVTKDNFQRCYESFL</sequence>
<keyword evidence="2" id="KW-0862">Zinc</keyword>
<evidence type="ECO:0000313" key="10">
    <source>
        <dbReference type="Proteomes" id="UP000006310"/>
    </source>
</evidence>
<dbReference type="GO" id="GO:0016586">
    <property type="term" value="C:RSC-type complex"/>
    <property type="evidence" value="ECO:0007669"/>
    <property type="project" value="EnsemblFungi"/>
</dbReference>
<evidence type="ECO:0000256" key="4">
    <source>
        <dbReference type="ARBA" id="ARBA00023125"/>
    </source>
</evidence>
<keyword evidence="1" id="KW-0479">Metal-binding</keyword>
<dbReference type="GO" id="GO:0008270">
    <property type="term" value="F:zinc ion binding"/>
    <property type="evidence" value="ECO:0007669"/>
    <property type="project" value="InterPro"/>
</dbReference>
<dbReference type="Pfam" id="PF00172">
    <property type="entry name" value="Zn_clus"/>
    <property type="match status" value="1"/>
</dbReference>
<dbReference type="PROSITE" id="PS00463">
    <property type="entry name" value="ZN2_CY6_FUNGAL_1"/>
    <property type="match status" value="1"/>
</dbReference>
<dbReference type="KEGG" id="kng:KNAG_0M01560"/>
<dbReference type="GO" id="GO:0006368">
    <property type="term" value="P:transcription elongation by RNA polymerase II"/>
    <property type="evidence" value="ECO:0007669"/>
    <property type="project" value="EnsemblFungi"/>
</dbReference>
<feature type="compositionally biased region" description="Polar residues" evidence="7">
    <location>
        <begin position="327"/>
        <end position="346"/>
    </location>
</feature>
<dbReference type="PROSITE" id="PS50048">
    <property type="entry name" value="ZN2_CY6_FUNGAL_2"/>
    <property type="match status" value="1"/>
</dbReference>
<evidence type="ECO:0000256" key="3">
    <source>
        <dbReference type="ARBA" id="ARBA00023015"/>
    </source>
</evidence>
<dbReference type="eggNOG" id="ENOG502RUCR">
    <property type="taxonomic scope" value="Eukaryota"/>
</dbReference>
<dbReference type="InterPro" id="IPR001138">
    <property type="entry name" value="Zn2Cys6_DnaBD"/>
</dbReference>
<dbReference type="PANTHER" id="PTHR31069">
    <property type="entry name" value="OLEATE-ACTIVATED TRANSCRIPTION FACTOR 1-RELATED"/>
    <property type="match status" value="1"/>
</dbReference>
<evidence type="ECO:0000256" key="2">
    <source>
        <dbReference type="ARBA" id="ARBA00022833"/>
    </source>
</evidence>
<gene>
    <name evidence="9" type="primary">KNAG0M01560</name>
    <name evidence="9" type="ordered locus">KNAG_0M01560</name>
</gene>
<accession>J7SAT3</accession>
<feature type="region of interest" description="Disordered" evidence="7">
    <location>
        <begin position="29"/>
        <end position="156"/>
    </location>
</feature>
<feature type="compositionally biased region" description="Low complexity" evidence="7">
    <location>
        <begin position="122"/>
        <end position="146"/>
    </location>
</feature>
<dbReference type="GO" id="GO:0033262">
    <property type="term" value="P:regulation of nuclear cell cycle DNA replication"/>
    <property type="evidence" value="ECO:0007669"/>
    <property type="project" value="EnsemblFungi"/>
</dbReference>
<dbReference type="OrthoDB" id="762982at2759"/>
<evidence type="ECO:0000259" key="8">
    <source>
        <dbReference type="PROSITE" id="PS50048"/>
    </source>
</evidence>
<feature type="compositionally biased region" description="Pro residues" evidence="7">
    <location>
        <begin position="88"/>
        <end position="102"/>
    </location>
</feature>
<keyword evidence="3" id="KW-0805">Transcription regulation</keyword>
<dbReference type="GO" id="GO:0006337">
    <property type="term" value="P:nucleosome disassembly"/>
    <property type="evidence" value="ECO:0007669"/>
    <property type="project" value="EnsemblFungi"/>
</dbReference>
<protein>
    <recommendedName>
        <fullName evidence="8">Zn(2)-C6 fungal-type domain-containing protein</fullName>
    </recommendedName>
</protein>
<dbReference type="OMA" id="NYCWRHL"/>
<evidence type="ECO:0000256" key="5">
    <source>
        <dbReference type="ARBA" id="ARBA00023163"/>
    </source>
</evidence>
<keyword evidence="6" id="KW-0539">Nucleus</keyword>
<evidence type="ECO:0000256" key="7">
    <source>
        <dbReference type="SAM" id="MobiDB-lite"/>
    </source>
</evidence>
<keyword evidence="5" id="KW-0804">Transcription</keyword>
<dbReference type="GO" id="GO:0000978">
    <property type="term" value="F:RNA polymerase II cis-regulatory region sequence-specific DNA binding"/>
    <property type="evidence" value="ECO:0007669"/>
    <property type="project" value="TreeGrafter"/>
</dbReference>
<dbReference type="SMART" id="SM00066">
    <property type="entry name" value="GAL4"/>
    <property type="match status" value="1"/>
</dbReference>